<keyword evidence="3" id="KW-1185">Reference proteome</keyword>
<evidence type="ECO:0000256" key="1">
    <source>
        <dbReference type="SAM" id="MobiDB-lite"/>
    </source>
</evidence>
<dbReference type="PATRIC" id="fig|1345697.3.peg.2820"/>
<protein>
    <submittedName>
        <fullName evidence="2">Uncharacterized protein</fullName>
    </submittedName>
</protein>
<accession>S5Z8F0</accession>
<evidence type="ECO:0000313" key="2">
    <source>
        <dbReference type="EMBL" id="AGT33117.1"/>
    </source>
</evidence>
<feature type="compositionally biased region" description="Basic and acidic residues" evidence="1">
    <location>
        <begin position="81"/>
        <end position="91"/>
    </location>
</feature>
<dbReference type="AlphaFoldDB" id="S5Z8F0"/>
<gene>
    <name evidence="2" type="ORF">M493_14390</name>
</gene>
<sequence>MNSPITRYTCLSSRNSPTDHPPFAGSLLPFWRETAPAAIPTITGGRGHGRRKERRTIAEETHRTPRKTWHGTRVITKQSTGRREKNRHEAARFFTNSQKQGRPGPAPKSRKKTAALFRSGCRFGTTSILLGEWFTNAPAA</sequence>
<dbReference type="HOGENOM" id="CLU_1832295_0_0_9"/>
<dbReference type="EMBL" id="CP006254">
    <property type="protein sequence ID" value="AGT33117.1"/>
    <property type="molecule type" value="Genomic_DNA"/>
</dbReference>
<dbReference type="KEGG" id="gjf:M493_14390"/>
<dbReference type="Proteomes" id="UP000015500">
    <property type="component" value="Chromosome"/>
</dbReference>
<feature type="region of interest" description="Disordered" evidence="1">
    <location>
        <begin position="39"/>
        <end position="113"/>
    </location>
</feature>
<organism evidence="2 3">
    <name type="scientific">Geobacillus genomosp. 3</name>
    <dbReference type="NCBI Taxonomy" id="1921421"/>
    <lineage>
        <taxon>Bacteria</taxon>
        <taxon>Bacillati</taxon>
        <taxon>Bacillota</taxon>
        <taxon>Bacilli</taxon>
        <taxon>Bacillales</taxon>
        <taxon>Anoxybacillaceae</taxon>
        <taxon>Geobacillus</taxon>
    </lineage>
</organism>
<proteinExistence type="predicted"/>
<reference evidence="2 3" key="1">
    <citation type="journal article" date="2014" name="Genome Announc.">
        <title>Complete Genome Sequence of the Thermophilic Polychlorinated Biphenyl Degrader Geobacillus sp. Strain JF8 (NBRC 109937).</title>
        <authorList>
            <person name="Shintani M."/>
            <person name="Ohtsubo Y."/>
            <person name="Fukuda K."/>
            <person name="Hosoyama A."/>
            <person name="Ohji S."/>
            <person name="Yamazoe A."/>
            <person name="Fujita N."/>
            <person name="Nagata Y."/>
            <person name="Tsuda M."/>
            <person name="Hatta T."/>
            <person name="Kimbara K."/>
        </authorList>
    </citation>
    <scope>NUCLEOTIDE SEQUENCE [LARGE SCALE GENOMIC DNA]</scope>
    <source>
        <strain evidence="2 3">JF8</strain>
    </source>
</reference>
<name>S5Z8F0_GEOG3</name>
<evidence type="ECO:0000313" key="3">
    <source>
        <dbReference type="Proteomes" id="UP000015500"/>
    </source>
</evidence>